<dbReference type="AlphaFoldDB" id="A0AA35GJC6"/>
<comment type="caution">
    <text evidence="2">The sequence shown here is derived from an EMBL/GenBank/DDBJ whole genome shotgun (WGS) entry which is preliminary data.</text>
</comment>
<reference evidence="2" key="1">
    <citation type="submission" date="2020-05" db="EMBL/GenBank/DDBJ databases">
        <authorList>
            <person name="Delgado-Blas J."/>
        </authorList>
    </citation>
    <scope>NUCLEOTIDE SEQUENCE</scope>
    <source>
        <strain evidence="2">BB1454</strain>
    </source>
</reference>
<evidence type="ECO:0000256" key="1">
    <source>
        <dbReference type="SAM" id="MobiDB-lite"/>
    </source>
</evidence>
<feature type="region of interest" description="Disordered" evidence="1">
    <location>
        <begin position="668"/>
        <end position="692"/>
    </location>
</feature>
<accession>A0AA35GJC6</accession>
<name>A0AA35GJC6_9BURK</name>
<dbReference type="RefSeq" id="WP_234686212.1">
    <property type="nucleotide sequence ID" value="NZ_CAHPSC010000034.1"/>
</dbReference>
<dbReference type="EMBL" id="CAHPSC010000034">
    <property type="protein sequence ID" value="CAB5696462.1"/>
    <property type="molecule type" value="Genomic_DNA"/>
</dbReference>
<evidence type="ECO:0000313" key="2">
    <source>
        <dbReference type="EMBL" id="CAB5696462.1"/>
    </source>
</evidence>
<protein>
    <recommendedName>
        <fullName evidence="4">NERD domain-containing protein</fullName>
    </recommendedName>
</protein>
<organism evidence="2 3">
    <name type="scientific">Comamonas aquatica</name>
    <dbReference type="NCBI Taxonomy" id="225991"/>
    <lineage>
        <taxon>Bacteria</taxon>
        <taxon>Pseudomonadati</taxon>
        <taxon>Pseudomonadota</taxon>
        <taxon>Betaproteobacteria</taxon>
        <taxon>Burkholderiales</taxon>
        <taxon>Comamonadaceae</taxon>
        <taxon>Comamonas</taxon>
    </lineage>
</organism>
<proteinExistence type="predicted"/>
<sequence>MTIELSETAVSGALEKLSWQALEDHLESFTLTPQDVDKLVGLVRRSEALVFKRLDQKKQNNRNKFLDKLAGYLDGKSYPNQAELARLHAVRLNEIDGTYCSIIELLSKSEAANFSPELRVSALLARSNSEYSQMIQQMNKGIEDQGKLDLRKVSMQGPDGNEFNPGGVHEALLTTLASTFGMEAHINRWYDDQGFLVLPALPVPSDQDKITVGSVQLLAVAWGHWQFSERRHRYLDAPLERITDLDPQWTASGIKGVWNSRPADDDVEFYTQAANARLMERFSQALAPILAEPRWKKLVYGTGGQVELLPKKAVSLLEIHAWACLSQLLSADLINDPSEYAGLTFAEWIRGYSVLQSISVDALESSDSDRLTVRFNGTELMEMLQRLGLHGEKAQSFIKHATYRKASRDLFDQPLIKLQDGGYLLLAIAAATSSIPKVILSTLGMLEVNLDGRGKRFEASMIDLLKRQGIEAKTITCKRDGEEYDYDVAFVWGDYLFLFECKSRNLPTGDPARTYFFSLGIRSVEKQVNRLAEGLKRHPDILSVHMPEAVGKRVVHCVVNSLPFAKFTEENDLHFADEGGIARFFKQSEIGPRKLTQAGVSDIDPASVIAHLWDGPEPTPEDFLRHLRSPIQLAHVAYHLRAKPIQIRVGMEEALQLIDFEQIDKTDDSLREASQQAGYRSGGDPVPKTQSA</sequence>
<gene>
    <name evidence="2" type="ORF">GHA_02400</name>
</gene>
<evidence type="ECO:0008006" key="4">
    <source>
        <dbReference type="Google" id="ProtNLM"/>
    </source>
</evidence>
<dbReference type="Proteomes" id="UP000834458">
    <property type="component" value="Unassembled WGS sequence"/>
</dbReference>
<evidence type="ECO:0000313" key="3">
    <source>
        <dbReference type="Proteomes" id="UP000834458"/>
    </source>
</evidence>